<accession>A0A9D1HYZ0</accession>
<dbReference type="Pfam" id="PF00899">
    <property type="entry name" value="ThiF"/>
    <property type="match status" value="1"/>
</dbReference>
<reference evidence="2" key="1">
    <citation type="submission" date="2020-10" db="EMBL/GenBank/DDBJ databases">
        <authorList>
            <person name="Gilroy R."/>
        </authorList>
    </citation>
    <scope>NUCLEOTIDE SEQUENCE</scope>
    <source>
        <strain evidence="2">ChiHcec3-6078</strain>
    </source>
</reference>
<dbReference type="Proteomes" id="UP000824090">
    <property type="component" value="Unassembled WGS sequence"/>
</dbReference>
<organism evidence="2 3">
    <name type="scientific">Candidatus Allocopromorpha excrementigallinarum</name>
    <dbReference type="NCBI Taxonomy" id="2840742"/>
    <lineage>
        <taxon>Bacteria</taxon>
        <taxon>Bacillati</taxon>
        <taxon>Bacillota</taxon>
        <taxon>Clostridia</taxon>
        <taxon>Eubacteriales</taxon>
        <taxon>Eubacteriaceae</taxon>
        <taxon>Eubacteriaceae incertae sedis</taxon>
        <taxon>Candidatus Allocopromorpha</taxon>
    </lineage>
</organism>
<evidence type="ECO:0000313" key="2">
    <source>
        <dbReference type="EMBL" id="HIU25166.1"/>
    </source>
</evidence>
<dbReference type="PANTHER" id="PTHR43267:SF1">
    <property type="entry name" value="TRNA THREONYLCARBAMOYLADENOSINE DEHYDRATASE"/>
    <property type="match status" value="1"/>
</dbReference>
<dbReference type="GO" id="GO:0061504">
    <property type="term" value="P:cyclic threonylcarbamoyladenosine biosynthetic process"/>
    <property type="evidence" value="ECO:0007669"/>
    <property type="project" value="TreeGrafter"/>
</dbReference>
<gene>
    <name evidence="2" type="ORF">IAC50_01545</name>
</gene>
<dbReference type="InterPro" id="IPR045886">
    <property type="entry name" value="ThiF/MoeB/HesA"/>
</dbReference>
<name>A0A9D1HYZ0_9FIRM</name>
<evidence type="ECO:0000313" key="3">
    <source>
        <dbReference type="Proteomes" id="UP000824090"/>
    </source>
</evidence>
<dbReference type="GO" id="GO:0008641">
    <property type="term" value="F:ubiquitin-like modifier activating enzyme activity"/>
    <property type="evidence" value="ECO:0007669"/>
    <property type="project" value="InterPro"/>
</dbReference>
<proteinExistence type="predicted"/>
<sequence length="230" mass="24971">MEGQFERTARLIGEEGVRRLKEACVTIVGIGGVGSYTAEALARAGIGKLTLIDGDRVEESNINRQLAALHSTLGRYKAQVMAERIRDINPSCHVTADVRFFLPDTEEAFDFTGCDYIVDAIDTVKGKLALAERAFREEIPIISSMGTGNKLDPSMLKVAFIEDTKVCPLARVMRRELKKRGLKGLKTVYSEEEPRASDRVPGSISFVPSAAGLIIAGEVVRAVSLCAAGR</sequence>
<comment type="caution">
    <text evidence="2">The sequence shown here is derived from an EMBL/GenBank/DDBJ whole genome shotgun (WGS) entry which is preliminary data.</text>
</comment>
<dbReference type="InterPro" id="IPR035985">
    <property type="entry name" value="Ubiquitin-activating_enz"/>
</dbReference>
<dbReference type="GO" id="GO:0061503">
    <property type="term" value="F:tRNA threonylcarbamoyladenosine dehydratase"/>
    <property type="evidence" value="ECO:0007669"/>
    <property type="project" value="TreeGrafter"/>
</dbReference>
<dbReference type="CDD" id="cd00755">
    <property type="entry name" value="YgdL_like"/>
    <property type="match status" value="1"/>
</dbReference>
<dbReference type="AlphaFoldDB" id="A0A9D1HYZ0"/>
<dbReference type="PANTHER" id="PTHR43267">
    <property type="entry name" value="TRNA THREONYLCARBAMOYLADENOSINE DEHYDRATASE"/>
    <property type="match status" value="1"/>
</dbReference>
<feature type="domain" description="THIF-type NAD/FAD binding fold" evidence="1">
    <location>
        <begin position="8"/>
        <end position="224"/>
    </location>
</feature>
<protein>
    <submittedName>
        <fullName evidence="2">tRNA threonylcarbamoyladenosine dehydratase</fullName>
    </submittedName>
</protein>
<dbReference type="InterPro" id="IPR000594">
    <property type="entry name" value="ThiF_NAD_FAD-bd"/>
</dbReference>
<reference evidence="2" key="2">
    <citation type="journal article" date="2021" name="PeerJ">
        <title>Extensive microbial diversity within the chicken gut microbiome revealed by metagenomics and culture.</title>
        <authorList>
            <person name="Gilroy R."/>
            <person name="Ravi A."/>
            <person name="Getino M."/>
            <person name="Pursley I."/>
            <person name="Horton D.L."/>
            <person name="Alikhan N.F."/>
            <person name="Baker D."/>
            <person name="Gharbi K."/>
            <person name="Hall N."/>
            <person name="Watson M."/>
            <person name="Adriaenssens E.M."/>
            <person name="Foster-Nyarko E."/>
            <person name="Jarju S."/>
            <person name="Secka A."/>
            <person name="Antonio M."/>
            <person name="Oren A."/>
            <person name="Chaudhuri R.R."/>
            <person name="La Ragione R."/>
            <person name="Hildebrand F."/>
            <person name="Pallen M.J."/>
        </authorList>
    </citation>
    <scope>NUCLEOTIDE SEQUENCE</scope>
    <source>
        <strain evidence="2">ChiHcec3-6078</strain>
    </source>
</reference>
<dbReference type="Gene3D" id="3.40.50.720">
    <property type="entry name" value="NAD(P)-binding Rossmann-like Domain"/>
    <property type="match status" value="1"/>
</dbReference>
<dbReference type="EMBL" id="DVMP01000035">
    <property type="protein sequence ID" value="HIU25166.1"/>
    <property type="molecule type" value="Genomic_DNA"/>
</dbReference>
<dbReference type="SUPFAM" id="SSF69572">
    <property type="entry name" value="Activating enzymes of the ubiquitin-like proteins"/>
    <property type="match status" value="1"/>
</dbReference>
<evidence type="ECO:0000259" key="1">
    <source>
        <dbReference type="Pfam" id="PF00899"/>
    </source>
</evidence>